<dbReference type="GO" id="GO:0005730">
    <property type="term" value="C:nucleolus"/>
    <property type="evidence" value="ECO:0007669"/>
    <property type="project" value="TreeGrafter"/>
</dbReference>
<dbReference type="CDD" id="cd11371">
    <property type="entry name" value="RNase_PH_MTR3"/>
    <property type="match status" value="1"/>
</dbReference>
<name>A0AAE1PZ18_9EUCA</name>
<keyword evidence="6" id="KW-0271">Exosome</keyword>
<organism evidence="10 11">
    <name type="scientific">Petrolisthes manimaculis</name>
    <dbReference type="NCBI Taxonomy" id="1843537"/>
    <lineage>
        <taxon>Eukaryota</taxon>
        <taxon>Metazoa</taxon>
        <taxon>Ecdysozoa</taxon>
        <taxon>Arthropoda</taxon>
        <taxon>Crustacea</taxon>
        <taxon>Multicrustacea</taxon>
        <taxon>Malacostraca</taxon>
        <taxon>Eumalacostraca</taxon>
        <taxon>Eucarida</taxon>
        <taxon>Decapoda</taxon>
        <taxon>Pleocyemata</taxon>
        <taxon>Anomura</taxon>
        <taxon>Galatheoidea</taxon>
        <taxon>Porcellanidae</taxon>
        <taxon>Petrolisthes</taxon>
    </lineage>
</organism>
<dbReference type="GO" id="GO:0034475">
    <property type="term" value="P:U4 snRNA 3'-end processing"/>
    <property type="evidence" value="ECO:0007669"/>
    <property type="project" value="TreeGrafter"/>
</dbReference>
<keyword evidence="11" id="KW-1185">Reference proteome</keyword>
<evidence type="ECO:0000313" key="10">
    <source>
        <dbReference type="EMBL" id="KAK4315607.1"/>
    </source>
</evidence>
<dbReference type="InterPro" id="IPR027408">
    <property type="entry name" value="PNPase/RNase_PH_dom_sf"/>
</dbReference>
<evidence type="ECO:0000256" key="4">
    <source>
        <dbReference type="ARBA" id="ARBA00022490"/>
    </source>
</evidence>
<evidence type="ECO:0000256" key="3">
    <source>
        <dbReference type="ARBA" id="ARBA00006678"/>
    </source>
</evidence>
<protein>
    <recommendedName>
        <fullName evidence="9">Exoribonuclease phosphorolytic domain-containing protein</fullName>
    </recommendedName>
</protein>
<evidence type="ECO:0000256" key="1">
    <source>
        <dbReference type="ARBA" id="ARBA00004123"/>
    </source>
</evidence>
<dbReference type="GO" id="GO:0016075">
    <property type="term" value="P:rRNA catabolic process"/>
    <property type="evidence" value="ECO:0007669"/>
    <property type="project" value="TreeGrafter"/>
</dbReference>
<dbReference type="SUPFAM" id="SSF54211">
    <property type="entry name" value="Ribosomal protein S5 domain 2-like"/>
    <property type="match status" value="1"/>
</dbReference>
<dbReference type="GO" id="GO:0000177">
    <property type="term" value="C:cytoplasmic exosome (RNase complex)"/>
    <property type="evidence" value="ECO:0007669"/>
    <property type="project" value="TreeGrafter"/>
</dbReference>
<dbReference type="PANTHER" id="PTHR11953">
    <property type="entry name" value="EXOSOME COMPLEX COMPONENT"/>
    <property type="match status" value="1"/>
</dbReference>
<dbReference type="SUPFAM" id="SSF55666">
    <property type="entry name" value="Ribonuclease PH domain 2-like"/>
    <property type="match status" value="1"/>
</dbReference>
<evidence type="ECO:0000313" key="11">
    <source>
        <dbReference type="Proteomes" id="UP001292094"/>
    </source>
</evidence>
<keyword evidence="4" id="KW-0963">Cytoplasm</keyword>
<dbReference type="Pfam" id="PF01138">
    <property type="entry name" value="RNase_PH"/>
    <property type="match status" value="1"/>
</dbReference>
<keyword evidence="5" id="KW-0698">rRNA processing</keyword>
<dbReference type="Proteomes" id="UP001292094">
    <property type="component" value="Unassembled WGS sequence"/>
</dbReference>
<evidence type="ECO:0000256" key="7">
    <source>
        <dbReference type="ARBA" id="ARBA00022884"/>
    </source>
</evidence>
<reference evidence="10" key="1">
    <citation type="submission" date="2023-11" db="EMBL/GenBank/DDBJ databases">
        <title>Genome assemblies of two species of porcelain crab, Petrolisthes cinctipes and Petrolisthes manimaculis (Anomura: Porcellanidae).</title>
        <authorList>
            <person name="Angst P."/>
        </authorList>
    </citation>
    <scope>NUCLEOTIDE SEQUENCE</scope>
    <source>
        <strain evidence="10">PB745_02</strain>
        <tissue evidence="10">Gill</tissue>
    </source>
</reference>
<evidence type="ECO:0000259" key="9">
    <source>
        <dbReference type="Pfam" id="PF01138"/>
    </source>
</evidence>
<keyword evidence="7" id="KW-0694">RNA-binding</keyword>
<keyword evidence="8" id="KW-0539">Nucleus</keyword>
<dbReference type="InterPro" id="IPR050080">
    <property type="entry name" value="RNase_PH"/>
</dbReference>
<dbReference type="GO" id="GO:0000176">
    <property type="term" value="C:nuclear exosome (RNase complex)"/>
    <property type="evidence" value="ECO:0007669"/>
    <property type="project" value="TreeGrafter"/>
</dbReference>
<evidence type="ECO:0000256" key="6">
    <source>
        <dbReference type="ARBA" id="ARBA00022835"/>
    </source>
</evidence>
<dbReference type="Gene3D" id="3.30.230.70">
    <property type="entry name" value="GHMP Kinase, N-terminal domain"/>
    <property type="match status" value="1"/>
</dbReference>
<proteinExistence type="inferred from homology"/>
<dbReference type="PANTHER" id="PTHR11953:SF2">
    <property type="entry name" value="EXOSOME COMPLEX COMPONENT MTR3"/>
    <property type="match status" value="1"/>
</dbReference>
<dbReference type="GO" id="GO:0006364">
    <property type="term" value="P:rRNA processing"/>
    <property type="evidence" value="ECO:0007669"/>
    <property type="project" value="UniProtKB-KW"/>
</dbReference>
<comment type="similarity">
    <text evidence="3">Belongs to the RNase PH family.</text>
</comment>
<evidence type="ECO:0000256" key="5">
    <source>
        <dbReference type="ARBA" id="ARBA00022552"/>
    </source>
</evidence>
<dbReference type="GO" id="GO:0071028">
    <property type="term" value="P:nuclear mRNA surveillance"/>
    <property type="evidence" value="ECO:0007669"/>
    <property type="project" value="TreeGrafter"/>
</dbReference>
<comment type="subcellular location">
    <subcellularLocation>
        <location evidence="2">Cytoplasm</location>
    </subcellularLocation>
    <subcellularLocation>
        <location evidence="1">Nucleus</location>
    </subcellularLocation>
</comment>
<evidence type="ECO:0000256" key="2">
    <source>
        <dbReference type="ARBA" id="ARBA00004496"/>
    </source>
</evidence>
<accession>A0AAE1PZ18</accession>
<dbReference type="InterPro" id="IPR001247">
    <property type="entry name" value="ExoRNase_PH_dom1"/>
</dbReference>
<dbReference type="GO" id="GO:0071051">
    <property type="term" value="P:poly(A)-dependent snoRNA 3'-end processing"/>
    <property type="evidence" value="ECO:0007669"/>
    <property type="project" value="TreeGrafter"/>
</dbReference>
<dbReference type="AlphaFoldDB" id="A0AAE1PZ18"/>
<dbReference type="GO" id="GO:0003723">
    <property type="term" value="F:RNA binding"/>
    <property type="evidence" value="ECO:0007669"/>
    <property type="project" value="UniProtKB-KW"/>
</dbReference>
<sequence>MGSRDSRRILGPEKSVAYSLLQPPCQRSFLNSTNTRTDGRSPADTRKHFLSVGLISEAKGSSYVEAGNTKVCCGVYGPRDVQRGSDFKMSCQVVCQVKMSPFSCPVRLPPMSGDRDREMSRQLKNALESVIILDKFPKSEIDVYITVVEDGGGLLAACVTAAGLALAHANIDMYDIVVGASVLYHDKIMYVDPSRQEEEFEAKALRDPNNKNEEWGQLTVGMMPKYASGQVALMIQSGQMEANNLVEGLELATDLCTKLYNLVKKTLLEHVEIILKEEKEAIEGADT</sequence>
<dbReference type="InterPro" id="IPR036345">
    <property type="entry name" value="ExoRNase_PH_dom2_sf"/>
</dbReference>
<feature type="domain" description="Exoribonuclease phosphorolytic" evidence="9">
    <location>
        <begin position="46"/>
        <end position="171"/>
    </location>
</feature>
<comment type="caution">
    <text evidence="10">The sequence shown here is derived from an EMBL/GenBank/DDBJ whole genome shotgun (WGS) entry which is preliminary data.</text>
</comment>
<dbReference type="EMBL" id="JAWZYT010001101">
    <property type="protein sequence ID" value="KAK4315607.1"/>
    <property type="molecule type" value="Genomic_DNA"/>
</dbReference>
<gene>
    <name evidence="10" type="ORF">Pmani_013171</name>
</gene>
<evidence type="ECO:0000256" key="8">
    <source>
        <dbReference type="ARBA" id="ARBA00023242"/>
    </source>
</evidence>
<dbReference type="InterPro" id="IPR020568">
    <property type="entry name" value="Ribosomal_Su5_D2-typ_SF"/>
</dbReference>